<name>A0AAE4GCW9_9BURK</name>
<dbReference type="InterPro" id="IPR009826">
    <property type="entry name" value="DNA_circ_N"/>
</dbReference>
<proteinExistence type="predicted"/>
<evidence type="ECO:0000313" key="2">
    <source>
        <dbReference type="EMBL" id="MDT0339347.1"/>
    </source>
</evidence>
<dbReference type="Pfam" id="PF07157">
    <property type="entry name" value="DNA_circ_N"/>
    <property type="match status" value="1"/>
</dbReference>
<reference evidence="2" key="1">
    <citation type="submission" date="2023-02" db="EMBL/GenBank/DDBJ databases">
        <title>Description of Herbaspirillum huttiense subsp. nephrolepsisexaltata and Herbaspirillum huttiense subsp. lycopersicon.</title>
        <authorList>
            <person name="Poudel M."/>
            <person name="Sharma A."/>
            <person name="Goss E."/>
            <person name="Tapia J.H."/>
            <person name="Harmon C.M."/>
            <person name="Jones J.B."/>
        </authorList>
    </citation>
    <scope>NUCLEOTIDE SEQUENCE</scope>
    <source>
        <strain evidence="2">NC40101</strain>
    </source>
</reference>
<sequence>MDFREILQPASFRGIPFKVKAAEVAVGRSVVVHRFPFRRPFGEDLGQDTTEIIVDGFIVGDEYLNGRNKLIKALLQPGAGTLVHPTYGYLDVKLVDKTRLREQFIEQRGMVSFSLKFIEDNDEDELLSQVDTQLAVDAACDAAYASLESDFADNFSIKGMPGWSIDSITGEIKAAADAISDLRQRISFNLTGLSSLVLAGEQFKSSLIGLLATPNALATELGSLVRGVVNLFDFSAAQQSVFGESSAVRRPINQLLGFTSYGATRPTIAATTPVRSQQAANQAAVFTLLARAAVIEATRASTFEVFSSKDDAVELRDTLYAALEEQILAASDTVYRPLLDVRAAMVQDITDRGADLATLVATTLTASMPASVLSYRLYRDVVYADELVERNQASAELIHPLFLPASVPLEVRRV</sequence>
<accession>A0AAE4GCW9</accession>
<comment type="caution">
    <text evidence="2">The sequence shown here is derived from an EMBL/GenBank/DDBJ whole genome shotgun (WGS) entry which is preliminary data.</text>
</comment>
<protein>
    <submittedName>
        <fullName evidence="2">DNA circularization N-terminal domain-containing protein</fullName>
    </submittedName>
</protein>
<dbReference type="RefSeq" id="WP_310835936.1">
    <property type="nucleotide sequence ID" value="NZ_JAVLSM010000002.1"/>
</dbReference>
<organism evidence="2">
    <name type="scientific">Herbaspirillum huttiense subsp. nephrolepidis</name>
    <dbReference type="NCBI Taxonomy" id="3075126"/>
    <lineage>
        <taxon>Bacteria</taxon>
        <taxon>Pseudomonadati</taxon>
        <taxon>Pseudomonadota</taxon>
        <taxon>Betaproteobacteria</taxon>
        <taxon>Burkholderiales</taxon>
        <taxon>Oxalobacteraceae</taxon>
        <taxon>Herbaspirillum</taxon>
    </lineage>
</organism>
<evidence type="ECO:0000259" key="1">
    <source>
        <dbReference type="Pfam" id="PF07157"/>
    </source>
</evidence>
<dbReference type="AlphaFoldDB" id="A0AAE4GCW9"/>
<dbReference type="EMBL" id="JAVRAA010000012">
    <property type="protein sequence ID" value="MDT0339347.1"/>
    <property type="molecule type" value="Genomic_DNA"/>
</dbReference>
<feature type="domain" description="DNA circulation N-terminal" evidence="1">
    <location>
        <begin position="7"/>
        <end position="91"/>
    </location>
</feature>
<gene>
    <name evidence="2" type="ORF">RJN63_21105</name>
</gene>